<proteinExistence type="predicted"/>
<protein>
    <recommendedName>
        <fullName evidence="2">PRISE-like Rossmann-fold domain-containing protein</fullName>
    </recommendedName>
</protein>
<dbReference type="AlphaFoldDB" id="A0A3M7FC67"/>
<gene>
    <name evidence="3" type="ORF">D0861_05936</name>
</gene>
<feature type="domain" description="PRISE-like Rossmann-fold" evidence="2">
    <location>
        <begin position="218"/>
        <end position="436"/>
    </location>
</feature>
<dbReference type="VEuPathDB" id="FungiDB:BTJ68_11643"/>
<feature type="region of interest" description="Disordered" evidence="1">
    <location>
        <begin position="74"/>
        <end position="101"/>
    </location>
</feature>
<accession>A0A3M7FC67</accession>
<evidence type="ECO:0000256" key="1">
    <source>
        <dbReference type="SAM" id="MobiDB-lite"/>
    </source>
</evidence>
<dbReference type="Proteomes" id="UP000268823">
    <property type="component" value="Unassembled WGS sequence"/>
</dbReference>
<organism evidence="3 4">
    <name type="scientific">Hortaea werneckii</name>
    <name type="common">Black yeast</name>
    <name type="synonym">Cladosporium werneckii</name>
    <dbReference type="NCBI Taxonomy" id="91943"/>
    <lineage>
        <taxon>Eukaryota</taxon>
        <taxon>Fungi</taxon>
        <taxon>Dikarya</taxon>
        <taxon>Ascomycota</taxon>
        <taxon>Pezizomycotina</taxon>
        <taxon>Dothideomycetes</taxon>
        <taxon>Dothideomycetidae</taxon>
        <taxon>Mycosphaerellales</taxon>
        <taxon>Teratosphaeriaceae</taxon>
        <taxon>Hortaea</taxon>
    </lineage>
</organism>
<evidence type="ECO:0000313" key="3">
    <source>
        <dbReference type="EMBL" id="RMY86439.1"/>
    </source>
</evidence>
<dbReference type="InterPro" id="IPR055222">
    <property type="entry name" value="PRISE-like_Rossmann-fold"/>
</dbReference>
<evidence type="ECO:0000259" key="2">
    <source>
        <dbReference type="Pfam" id="PF22917"/>
    </source>
</evidence>
<dbReference type="EMBL" id="QWIR01000111">
    <property type="protein sequence ID" value="RMY86439.1"/>
    <property type="molecule type" value="Genomic_DNA"/>
</dbReference>
<dbReference type="PANTHER" id="PTHR32487">
    <property type="entry name" value="3-OXO-DELTA(4,5)-STEROID 5-BETA-REDUCTASE"/>
    <property type="match status" value="1"/>
</dbReference>
<comment type="caution">
    <text evidence="3">The sequence shown here is derived from an EMBL/GenBank/DDBJ whole genome shotgun (WGS) entry which is preliminary data.</text>
</comment>
<dbReference type="SUPFAM" id="SSF51735">
    <property type="entry name" value="NAD(P)-binding Rossmann-fold domains"/>
    <property type="match status" value="1"/>
</dbReference>
<dbReference type="InterPro" id="IPR036291">
    <property type="entry name" value="NAD(P)-bd_dom_sf"/>
</dbReference>
<dbReference type="Gene3D" id="3.40.50.720">
    <property type="entry name" value="NAD(P)-binding Rossmann-like Domain"/>
    <property type="match status" value="1"/>
</dbReference>
<evidence type="ECO:0000313" key="4">
    <source>
        <dbReference type="Proteomes" id="UP000268823"/>
    </source>
</evidence>
<reference evidence="3 4" key="1">
    <citation type="journal article" date="2018" name="BMC Genomics">
        <title>Genomic evidence for intraspecific hybridization in a clonal and extremely halotolerant yeast.</title>
        <authorList>
            <person name="Gostincar C."/>
            <person name="Stajich J.E."/>
            <person name="Zupancic J."/>
            <person name="Zalar P."/>
            <person name="Gunde-Cimerman N."/>
        </authorList>
    </citation>
    <scope>NUCLEOTIDE SEQUENCE [LARGE SCALE GENOMIC DNA]</scope>
    <source>
        <strain evidence="3 4">EXF-2788</strain>
    </source>
</reference>
<sequence length="577" mass="64335">MSPWLRVLEAYAVAALLRTPGFHRGVEKVARQVHRIRHGTPPEELGGTKIDEPGKSGFLGHFGDEIKAQLGAEKNKQGSAGVNMDSRAMSHGGKKSRVEEVESRTDEINADAAWKDAQHNASQPPKQGFFGEASVTKHNCKAAYPLLRSENLDTSTARLDLPDESIMPSALVTGATGILGREIVKELGQDKQTWSTVYALSRSRKEAYAENVKHQHIDLQASAQDMAKELGNIQPEYIFFAAYLAKPDEGDAAKTNGAMLENFLEALKITGASQKVKRIILTTGAKQYGVHLGAPKNPMEESDRWLTASDRPPNFYYVQQDILAKKGKEQGWDWVVTYPNDVIGVAKGNFMNLATSIGLYAAVTKELGQPLIFPGSPEFYTRFDSFTFSRLHAKFNLWAALETNGKVSNQAFNVVNGDVESWQNMWPKLANKFGLKIPERMFTAEEEEGKIDENAGSIMPLLERPPIDDFAAERGLKGTKAVKQRRVEQKIDLVKWSQRLDVKAAWEKLAKREGLEHEAFEQATWGFLGFVLGRNYDLVINMTKARKAGWTGYQDTFESLEESLEELASEKVLPRFQ</sequence>
<dbReference type="Pfam" id="PF22917">
    <property type="entry name" value="PRISE"/>
    <property type="match status" value="1"/>
</dbReference>
<dbReference type="CDD" id="cd08948">
    <property type="entry name" value="5beta-POR_like_SDR_a"/>
    <property type="match status" value="1"/>
</dbReference>
<name>A0A3M7FC67_HORWE</name>
<dbReference type="OrthoDB" id="1731983at2759"/>
<dbReference type="PANTHER" id="PTHR32487:SF0">
    <property type="entry name" value="3-OXO-DELTA(4,5)-STEROID 5-BETA-REDUCTASE"/>
    <property type="match status" value="1"/>
</dbReference>